<dbReference type="Proteomes" id="UP000245591">
    <property type="component" value="Unassembled WGS sequence"/>
</dbReference>
<feature type="transmembrane region" description="Helical" evidence="2">
    <location>
        <begin position="284"/>
        <end position="309"/>
    </location>
</feature>
<dbReference type="AlphaFoldDB" id="A0A2U1IXD8"/>
<sequence length="314" mass="35872">MNFSIQNEGILSIQFASCISSLFVIFQCLNLKSDSRTNPRNHHIINKILALGIFLVTTHLTKAYLSCYFQGNDIEILSEFVKKFAVFWENYYAITFSAFCISIISECRKHIKNKTSKKILGIANMNPIYCILLPLSITTPIFTVPVRHNLFLGKYIMDMDFNRRLLSEFIVNDFWVMLASLFGAYAIVLISTDSFKSKIVTRISVPLEEKPESDLSKSELESESSTDYDSESDPNDSLPLYTFKNNFNKGDILMIALCWMMVLMFSFTLPILSKWSLIFDLKGFVPAILKVFVALMSEMKGILCLYALLCVPIY</sequence>
<keyword evidence="5" id="KW-1185">Reference proteome</keyword>
<feature type="region of interest" description="Disordered" evidence="1">
    <location>
        <begin position="212"/>
        <end position="234"/>
    </location>
</feature>
<evidence type="ECO:0000313" key="3">
    <source>
        <dbReference type="EMBL" id="PVZ97486.1"/>
    </source>
</evidence>
<feature type="transmembrane region" description="Helical" evidence="2">
    <location>
        <begin position="85"/>
        <end position="105"/>
    </location>
</feature>
<dbReference type="EMBL" id="MBFU01000818">
    <property type="protein sequence ID" value="PVZ97486.1"/>
    <property type="molecule type" value="Genomic_DNA"/>
</dbReference>
<comment type="caution">
    <text evidence="3">The sequence shown here is derived from an EMBL/GenBank/DDBJ whole genome shotgun (WGS) entry which is preliminary data.</text>
</comment>
<proteinExistence type="predicted"/>
<feature type="transmembrane region" description="Helical" evidence="2">
    <location>
        <begin position="126"/>
        <end position="146"/>
    </location>
</feature>
<reference evidence="3 5" key="1">
    <citation type="journal article" date="2018" name="MBio">
        <title>Comparative Genomics Reveals the Core Gene Toolbox for the Fungus-Insect Symbiosis.</title>
        <authorList>
            <person name="Wang Y."/>
            <person name="Stata M."/>
            <person name="Wang W."/>
            <person name="Stajich J.E."/>
            <person name="White M.M."/>
            <person name="Moncalvo J.M."/>
        </authorList>
    </citation>
    <scope>NUCLEOTIDE SEQUENCE [LARGE SCALE GENOMIC DNA]</scope>
    <source>
        <strain evidence="3 5">AUS-126-30</strain>
    </source>
</reference>
<keyword evidence="2" id="KW-1133">Transmembrane helix</keyword>
<protein>
    <submittedName>
        <fullName evidence="3">Uncharacterized protein</fullName>
    </submittedName>
</protein>
<keyword evidence="2" id="KW-0472">Membrane</keyword>
<evidence type="ECO:0000313" key="5">
    <source>
        <dbReference type="Proteomes" id="UP000245591"/>
    </source>
</evidence>
<evidence type="ECO:0000256" key="1">
    <source>
        <dbReference type="SAM" id="MobiDB-lite"/>
    </source>
</evidence>
<evidence type="ECO:0000256" key="2">
    <source>
        <dbReference type="SAM" id="Phobius"/>
    </source>
</evidence>
<feature type="transmembrane region" description="Helical" evidence="2">
    <location>
        <begin position="252"/>
        <end position="272"/>
    </location>
</feature>
<organism evidence="3 5">
    <name type="scientific">Smittium angustum</name>
    <dbReference type="NCBI Taxonomy" id="133377"/>
    <lineage>
        <taxon>Eukaryota</taxon>
        <taxon>Fungi</taxon>
        <taxon>Fungi incertae sedis</taxon>
        <taxon>Zoopagomycota</taxon>
        <taxon>Kickxellomycotina</taxon>
        <taxon>Harpellomycetes</taxon>
        <taxon>Harpellales</taxon>
        <taxon>Legeriomycetaceae</taxon>
        <taxon>Smittium</taxon>
    </lineage>
</organism>
<feature type="transmembrane region" description="Helical" evidence="2">
    <location>
        <begin position="44"/>
        <end position="65"/>
    </location>
</feature>
<name>A0A2U1IXD8_SMIAN</name>
<accession>A0A2U1IXD8</accession>
<keyword evidence="2" id="KW-0812">Transmembrane</keyword>
<feature type="transmembrane region" description="Helical" evidence="2">
    <location>
        <begin position="174"/>
        <end position="192"/>
    </location>
</feature>
<feature type="compositionally biased region" description="Acidic residues" evidence="1">
    <location>
        <begin position="221"/>
        <end position="234"/>
    </location>
</feature>
<feature type="transmembrane region" description="Helical" evidence="2">
    <location>
        <begin position="12"/>
        <end position="32"/>
    </location>
</feature>
<evidence type="ECO:0000313" key="4">
    <source>
        <dbReference type="EMBL" id="PVZ99624.1"/>
    </source>
</evidence>
<gene>
    <name evidence="4" type="ORF">BB558_004345</name>
    <name evidence="3" type="ORF">BB558_006559</name>
</gene>
<dbReference type="EMBL" id="MBFU01000409">
    <property type="protein sequence ID" value="PVZ99624.1"/>
    <property type="molecule type" value="Genomic_DNA"/>
</dbReference>